<feature type="domain" description="Phosphoadenosine phosphosulphate reductase" evidence="1">
    <location>
        <begin position="6"/>
        <end position="190"/>
    </location>
</feature>
<gene>
    <name evidence="2" type="ORF">H6A04_05585</name>
</gene>
<sequence length="241" mass="28857">MKEQKHIVSFSGGKDSTAMLLKMLELNMKIDEIIYLDTGVEFPQMYKHIEDVKKYINRDITVLKNKKGLFEYWLLHHVKTRGKYKGQSGYSWADHKARWCTSTLKVQVSNKYLKEKYKDYQVILYQGIAYDEVKRLQRKSGKEIGAEIRYPLADWGITEKDALKYCYSKGFDWSGLYTKFDRVSCWCCPLKSLKELRVLYKDFPHLWEKLKEWDNKTYRKFRADYSVQELEDKFNKELLNS</sequence>
<dbReference type="InterPro" id="IPR050128">
    <property type="entry name" value="Sulfate_adenylyltrnsfr_sub2"/>
</dbReference>
<dbReference type="InterPro" id="IPR002500">
    <property type="entry name" value="PAPS_reduct_dom"/>
</dbReference>
<evidence type="ECO:0000313" key="2">
    <source>
        <dbReference type="EMBL" id="MBM6875125.1"/>
    </source>
</evidence>
<keyword evidence="3" id="KW-1185">Reference proteome</keyword>
<evidence type="ECO:0000313" key="3">
    <source>
        <dbReference type="Proteomes" id="UP000728968"/>
    </source>
</evidence>
<dbReference type="Proteomes" id="UP000728968">
    <property type="component" value="Unassembled WGS sequence"/>
</dbReference>
<protein>
    <submittedName>
        <fullName evidence="2">Phosphoadenosine phosphosulfate reductase family protein</fullName>
    </submittedName>
</protein>
<organism evidence="2 3">
    <name type="scientific">Fusobacterium mortiferum</name>
    <dbReference type="NCBI Taxonomy" id="850"/>
    <lineage>
        <taxon>Bacteria</taxon>
        <taxon>Fusobacteriati</taxon>
        <taxon>Fusobacteriota</taxon>
        <taxon>Fusobacteriia</taxon>
        <taxon>Fusobacteriales</taxon>
        <taxon>Fusobacteriaceae</taxon>
        <taxon>Fusobacterium</taxon>
    </lineage>
</organism>
<dbReference type="PANTHER" id="PTHR43196">
    <property type="entry name" value="SULFATE ADENYLYLTRANSFERASE SUBUNIT 2"/>
    <property type="match status" value="1"/>
</dbReference>
<dbReference type="InterPro" id="IPR014729">
    <property type="entry name" value="Rossmann-like_a/b/a_fold"/>
</dbReference>
<dbReference type="PANTHER" id="PTHR43196:SF2">
    <property type="entry name" value="PHOSPHOADENOSINE PHOSPHOSULFATE REDUCTASE"/>
    <property type="match status" value="1"/>
</dbReference>
<reference evidence="2 3" key="1">
    <citation type="journal article" date="2021" name="Sci. Rep.">
        <title>The distribution of antibiotic resistance genes in chicken gut microbiota commensals.</title>
        <authorList>
            <person name="Juricova H."/>
            <person name="Matiasovicova J."/>
            <person name="Kubasova T."/>
            <person name="Cejkova D."/>
            <person name="Rychlik I."/>
        </authorList>
    </citation>
    <scope>NUCLEOTIDE SEQUENCE [LARGE SCALE GENOMIC DNA]</scope>
    <source>
        <strain evidence="2 3">An425</strain>
    </source>
</reference>
<dbReference type="SUPFAM" id="SSF52402">
    <property type="entry name" value="Adenine nucleotide alpha hydrolases-like"/>
    <property type="match status" value="1"/>
</dbReference>
<name>A0ABS2G308_FUSMR</name>
<accession>A0ABS2G308</accession>
<proteinExistence type="predicted"/>
<dbReference type="Pfam" id="PF01507">
    <property type="entry name" value="PAPS_reduct"/>
    <property type="match status" value="1"/>
</dbReference>
<evidence type="ECO:0000259" key="1">
    <source>
        <dbReference type="Pfam" id="PF01507"/>
    </source>
</evidence>
<dbReference type="RefSeq" id="WP_204716075.1">
    <property type="nucleotide sequence ID" value="NZ_JACJLT010000037.1"/>
</dbReference>
<comment type="caution">
    <text evidence="2">The sequence shown here is derived from an EMBL/GenBank/DDBJ whole genome shotgun (WGS) entry which is preliminary data.</text>
</comment>
<dbReference type="Gene3D" id="3.40.50.620">
    <property type="entry name" value="HUPs"/>
    <property type="match status" value="1"/>
</dbReference>
<dbReference type="EMBL" id="JACJLT010000037">
    <property type="protein sequence ID" value="MBM6875125.1"/>
    <property type="molecule type" value="Genomic_DNA"/>
</dbReference>